<name>A0A0D0CPQ2_9AGAM</name>
<evidence type="ECO:0000313" key="2">
    <source>
        <dbReference type="EMBL" id="KIK77298.1"/>
    </source>
</evidence>
<proteinExistence type="predicted"/>
<dbReference type="AlphaFoldDB" id="A0A0D0CPQ2"/>
<gene>
    <name evidence="2" type="ORF">PAXRUDRAFT_167326</name>
</gene>
<evidence type="ECO:0000256" key="1">
    <source>
        <dbReference type="SAM" id="MobiDB-lite"/>
    </source>
</evidence>
<dbReference type="EMBL" id="KN827056">
    <property type="protein sequence ID" value="KIK77298.1"/>
    <property type="molecule type" value="Genomic_DNA"/>
</dbReference>
<keyword evidence="3" id="KW-1185">Reference proteome</keyword>
<sequence length="125" mass="13893">MKRPPSPQLPSQSGHDHNRQQTFRPSRSPDDILPICAVCLGCQPHPVIECRAAHTWDSCFDTFSERIRKALWTKYGKQLCSKWQRDDGCVESTHNVRHLCSGCGAATHGAHRCPCAQKAPSANSV</sequence>
<reference evidence="3" key="2">
    <citation type="submission" date="2015-01" db="EMBL/GenBank/DDBJ databases">
        <title>Evolutionary Origins and Diversification of the Mycorrhizal Mutualists.</title>
        <authorList>
            <consortium name="DOE Joint Genome Institute"/>
            <consortium name="Mycorrhizal Genomics Consortium"/>
            <person name="Kohler A."/>
            <person name="Kuo A."/>
            <person name="Nagy L.G."/>
            <person name="Floudas D."/>
            <person name="Copeland A."/>
            <person name="Barry K.W."/>
            <person name="Cichocki N."/>
            <person name="Veneault-Fourrey C."/>
            <person name="LaButti K."/>
            <person name="Lindquist E.A."/>
            <person name="Lipzen A."/>
            <person name="Lundell T."/>
            <person name="Morin E."/>
            <person name="Murat C."/>
            <person name="Riley R."/>
            <person name="Ohm R."/>
            <person name="Sun H."/>
            <person name="Tunlid A."/>
            <person name="Henrissat B."/>
            <person name="Grigoriev I.V."/>
            <person name="Hibbett D.S."/>
            <person name="Martin F."/>
        </authorList>
    </citation>
    <scope>NUCLEOTIDE SEQUENCE [LARGE SCALE GENOMIC DNA]</scope>
    <source>
        <strain evidence="3">Ve08.2h10</strain>
    </source>
</reference>
<dbReference type="HOGENOM" id="CLU_131643_0_0_1"/>
<accession>A0A0D0CPQ2</accession>
<evidence type="ECO:0000313" key="3">
    <source>
        <dbReference type="Proteomes" id="UP000054538"/>
    </source>
</evidence>
<feature type="region of interest" description="Disordered" evidence="1">
    <location>
        <begin position="1"/>
        <end position="29"/>
    </location>
</feature>
<dbReference type="InParanoid" id="A0A0D0CPQ2"/>
<organism evidence="2 3">
    <name type="scientific">Paxillus rubicundulus Ve08.2h10</name>
    <dbReference type="NCBI Taxonomy" id="930991"/>
    <lineage>
        <taxon>Eukaryota</taxon>
        <taxon>Fungi</taxon>
        <taxon>Dikarya</taxon>
        <taxon>Basidiomycota</taxon>
        <taxon>Agaricomycotina</taxon>
        <taxon>Agaricomycetes</taxon>
        <taxon>Agaricomycetidae</taxon>
        <taxon>Boletales</taxon>
        <taxon>Paxilineae</taxon>
        <taxon>Paxillaceae</taxon>
        <taxon>Paxillus</taxon>
    </lineage>
</organism>
<dbReference type="Proteomes" id="UP000054538">
    <property type="component" value="Unassembled WGS sequence"/>
</dbReference>
<reference evidence="2 3" key="1">
    <citation type="submission" date="2014-04" db="EMBL/GenBank/DDBJ databases">
        <authorList>
            <consortium name="DOE Joint Genome Institute"/>
            <person name="Kuo A."/>
            <person name="Kohler A."/>
            <person name="Jargeat P."/>
            <person name="Nagy L.G."/>
            <person name="Floudas D."/>
            <person name="Copeland A."/>
            <person name="Barry K.W."/>
            <person name="Cichocki N."/>
            <person name="Veneault-Fourrey C."/>
            <person name="LaButti K."/>
            <person name="Lindquist E.A."/>
            <person name="Lipzen A."/>
            <person name="Lundell T."/>
            <person name="Morin E."/>
            <person name="Murat C."/>
            <person name="Sun H."/>
            <person name="Tunlid A."/>
            <person name="Henrissat B."/>
            <person name="Grigoriev I.V."/>
            <person name="Hibbett D.S."/>
            <person name="Martin F."/>
            <person name="Nordberg H.P."/>
            <person name="Cantor M.N."/>
            <person name="Hua S.X."/>
        </authorList>
    </citation>
    <scope>NUCLEOTIDE SEQUENCE [LARGE SCALE GENOMIC DNA]</scope>
    <source>
        <strain evidence="2 3">Ve08.2h10</strain>
    </source>
</reference>
<dbReference type="OrthoDB" id="2158839at2759"/>
<protein>
    <submittedName>
        <fullName evidence="2">Uncharacterized protein</fullName>
    </submittedName>
</protein>